<dbReference type="GO" id="GO:0008511">
    <property type="term" value="F:sodium:potassium:chloride symporter activity"/>
    <property type="evidence" value="ECO:0007669"/>
    <property type="project" value="TreeGrafter"/>
</dbReference>
<dbReference type="PANTHER" id="PTHR11827:SF48">
    <property type="entry name" value="GH09711P"/>
    <property type="match status" value="1"/>
</dbReference>
<organism evidence="8">
    <name type="scientific">Spodoptera exigua</name>
    <name type="common">Beet armyworm</name>
    <name type="synonym">Noctua fulgens</name>
    <dbReference type="NCBI Taxonomy" id="7107"/>
    <lineage>
        <taxon>Eukaryota</taxon>
        <taxon>Metazoa</taxon>
        <taxon>Ecdysozoa</taxon>
        <taxon>Arthropoda</taxon>
        <taxon>Hexapoda</taxon>
        <taxon>Insecta</taxon>
        <taxon>Pterygota</taxon>
        <taxon>Neoptera</taxon>
        <taxon>Endopterygota</taxon>
        <taxon>Lepidoptera</taxon>
        <taxon>Glossata</taxon>
        <taxon>Ditrysia</taxon>
        <taxon>Noctuoidea</taxon>
        <taxon>Noctuidae</taxon>
        <taxon>Amphipyrinae</taxon>
        <taxon>Spodoptera</taxon>
    </lineage>
</organism>
<dbReference type="GO" id="GO:0055064">
    <property type="term" value="P:chloride ion homeostasis"/>
    <property type="evidence" value="ECO:0007669"/>
    <property type="project" value="TreeGrafter"/>
</dbReference>
<sequence length="1040" mass="114840">MGANIISSPFSSSFETVESGVTNAQPDTWFHDAGWSSKSSFAQFTSEAFPSMENYSNSKSAFKSPSFGEFHGDHFITEEEEKTQNPSDTKSPTPAGGIKFGWIQGVFIPCFFNIWGVMFFFSISWVVSQAGIGWSFVIIAFSAVVCVITTFSMSAICTNGEVKGGGIYYIISSSFGPEFGASVGIIFAFANAVAASMNTIGFCDSMNHFFKSFDFQIIDNSYNDVSIIGAIAFFVMCVICAVGMDWESKAQNFFIAIIVGAIVDFVVGAVMGPKSNFEVAEGFVGFSTSTFVENFNSDFKYSEGMEQNFFSVFAIFFPSVTGIQAGANISGDFKDPASAIPKGTFFAFFISMVSYAMMVFFTGAAAFSDASGNITDFVISNGTVTNYSAVSQCANSTFFPCKYGMHVDFEIMQFMSAWGPFIYAGCWAATFSTAFTNFFSVPSFIQAFGVDSIYPGFIFFSKPYGSHGEAYSGYVFTFFVSFFFFFIAKFNAIAPFISNFYFASYAFINFCTFHAAFVSPFGWSPTFKYYNVWVSFAGFFMCVGIMFFISWIMSFVTIAIFFTFYFIVHYSNPDVNWGSSTQAQMYKTAFSSAHNFASTGEHVKNYWPQFFVFGGSAHASPPFVDFGSFITKAGSFMIIGDISKEKFSYKVCSASASADNEWFQESKVSAFCSFVHGFNFEQGASAFIQATGVGKFAPNVFFMGYKSDWTTASAEDFVAYFNVFHTAFENSFAVAIVSVSGGFDYGAAGGGEEGAGSFTVTSSGSGEFHVSSSDAFIMHADSDFDIHTDSSAKNNFSNIFTFSTSSSFTITDAKDIKDKKKKDKSPTDMHSQIIYNAANGIEFSKDQFTQMSIFKSKQESGTVDVWWFYDDVGFTIFFPYIISQSSAWGNCKFSIFAFANSFNEMEFEESNMANFFSKFSIDYSSFTMVQDITEPPQAETKAFFDETIKKFTSDSAAPECSISETEFTTFSGKTNSQFSFSEFFFANSSDSSFIVMSFPMPSKGSVSAPFYMAWFEMMSSDFPPMFFVSGNHTSVFTFYS</sequence>
<evidence type="ECO:0000259" key="7">
    <source>
        <dbReference type="Pfam" id="PF03522"/>
    </source>
</evidence>
<feature type="transmembrane region" description="Helical" evidence="5">
    <location>
        <begin position="343"/>
        <end position="367"/>
    </location>
</feature>
<comment type="subcellular location">
    <subcellularLocation>
        <location evidence="1">Membrane</location>
        <topology evidence="1">Multi-pass membrane protein</topology>
    </subcellularLocation>
</comment>
<evidence type="ECO:0000259" key="6">
    <source>
        <dbReference type="Pfam" id="PF00324"/>
    </source>
</evidence>
<feature type="domain" description="SLC12A transporter C-terminal" evidence="7">
    <location>
        <begin position="621"/>
        <end position="1040"/>
    </location>
</feature>
<name>A0A097A1K3_SPOEX</name>
<keyword evidence="2 5" id="KW-0812">Transmembrane</keyword>
<evidence type="ECO:0000256" key="4">
    <source>
        <dbReference type="ARBA" id="ARBA00023136"/>
    </source>
</evidence>
<dbReference type="NCBIfam" id="TIGR00930">
    <property type="entry name" value="2a30"/>
    <property type="match status" value="1"/>
</dbReference>
<evidence type="ECO:0000256" key="2">
    <source>
        <dbReference type="ARBA" id="ARBA00022692"/>
    </source>
</evidence>
<dbReference type="FunFam" id="1.20.1740.10:FF:000022">
    <property type="entry name" value="Bumetanide-sensitive na-k-cl cotransport protein"/>
    <property type="match status" value="1"/>
</dbReference>
<dbReference type="PANTHER" id="PTHR11827">
    <property type="entry name" value="SOLUTE CARRIER FAMILY 12, CATION COTRANSPORTERS"/>
    <property type="match status" value="1"/>
</dbReference>
<dbReference type="GO" id="GO:0006884">
    <property type="term" value="P:cell volume homeostasis"/>
    <property type="evidence" value="ECO:0007669"/>
    <property type="project" value="TreeGrafter"/>
</dbReference>
<evidence type="ECO:0000313" key="8">
    <source>
        <dbReference type="EMBL" id="AIS39469.1"/>
    </source>
</evidence>
<dbReference type="InterPro" id="IPR018491">
    <property type="entry name" value="SLC12_C"/>
</dbReference>
<dbReference type="InterPro" id="IPR004841">
    <property type="entry name" value="AA-permease/SLC12A_dom"/>
</dbReference>
<protein>
    <submittedName>
        <fullName evidence="8">Sodium-potassium-chloride cotransporter 1</fullName>
    </submittedName>
</protein>
<dbReference type="GO" id="GO:0016020">
    <property type="term" value="C:membrane"/>
    <property type="evidence" value="ECO:0007669"/>
    <property type="project" value="UniProtKB-SubCell"/>
</dbReference>
<feature type="domain" description="Amino acid permease/ SLC12A" evidence="6">
    <location>
        <begin position="106"/>
        <end position="608"/>
    </location>
</feature>
<keyword evidence="4 5" id="KW-0472">Membrane</keyword>
<accession>A0A097A1K3</accession>
<dbReference type="InterPro" id="IPR004842">
    <property type="entry name" value="SLC12A_fam"/>
</dbReference>
<dbReference type="GO" id="GO:1990573">
    <property type="term" value="P:potassium ion import across plasma membrane"/>
    <property type="evidence" value="ECO:0007669"/>
    <property type="project" value="TreeGrafter"/>
</dbReference>
<reference evidence="8" key="1">
    <citation type="submission" date="2014-07" db="EMBL/GenBank/DDBJ databases">
        <title>A NKCC is involved in oenocytoid cell lysis in response to PGE2 in Spodoptera exigua.</title>
        <authorList>
            <person name="Kim Y."/>
            <person name="Park J."/>
        </authorList>
    </citation>
    <scope>NUCLEOTIDE SEQUENCE</scope>
</reference>
<feature type="transmembrane region" description="Helical" evidence="5">
    <location>
        <begin position="471"/>
        <end position="488"/>
    </location>
</feature>
<keyword evidence="3 5" id="KW-1133">Transmembrane helix</keyword>
<dbReference type="EMBL" id="KM111607">
    <property type="protein sequence ID" value="AIS39469.1"/>
    <property type="molecule type" value="mRNA"/>
</dbReference>
<feature type="transmembrane region" description="Helical" evidence="5">
    <location>
        <begin position="309"/>
        <end position="331"/>
    </location>
</feature>
<dbReference type="Gene3D" id="1.20.1740.10">
    <property type="entry name" value="Amino acid/polyamine transporter I"/>
    <property type="match status" value="1"/>
</dbReference>
<dbReference type="Pfam" id="PF00324">
    <property type="entry name" value="AA_permease"/>
    <property type="match status" value="1"/>
</dbReference>
<evidence type="ECO:0000256" key="1">
    <source>
        <dbReference type="ARBA" id="ARBA00004141"/>
    </source>
</evidence>
<feature type="transmembrane region" description="Helical" evidence="5">
    <location>
        <begin position="500"/>
        <end position="523"/>
    </location>
</feature>
<evidence type="ECO:0000256" key="5">
    <source>
        <dbReference type="SAM" id="Phobius"/>
    </source>
</evidence>
<dbReference type="Pfam" id="PF03522">
    <property type="entry name" value="SLC12"/>
    <property type="match status" value="1"/>
</dbReference>
<evidence type="ECO:0000256" key="3">
    <source>
        <dbReference type="ARBA" id="ARBA00022989"/>
    </source>
</evidence>
<feature type="transmembrane region" description="Helical" evidence="5">
    <location>
        <begin position="225"/>
        <end position="246"/>
    </location>
</feature>
<dbReference type="GO" id="GO:0055075">
    <property type="term" value="P:potassium ion homeostasis"/>
    <property type="evidence" value="ECO:0007669"/>
    <property type="project" value="TreeGrafter"/>
</dbReference>
<feature type="transmembrane region" description="Helical" evidence="5">
    <location>
        <begin position="253"/>
        <end position="271"/>
    </location>
</feature>
<feature type="transmembrane region" description="Helical" evidence="5">
    <location>
        <begin position="106"/>
        <end position="126"/>
    </location>
</feature>
<dbReference type="AlphaFoldDB" id="A0A097A1K3"/>
<feature type="transmembrane region" description="Helical" evidence="5">
    <location>
        <begin position="132"/>
        <end position="155"/>
    </location>
</feature>
<dbReference type="GO" id="GO:0055078">
    <property type="term" value="P:sodium ion homeostasis"/>
    <property type="evidence" value="ECO:0007669"/>
    <property type="project" value="TreeGrafter"/>
</dbReference>
<gene>
    <name evidence="8" type="primary">NKCC1</name>
</gene>
<feature type="transmembrane region" description="Helical" evidence="5">
    <location>
        <begin position="535"/>
        <end position="568"/>
    </location>
</feature>
<feature type="transmembrane region" description="Helical" evidence="5">
    <location>
        <begin position="167"/>
        <end position="190"/>
    </location>
</feature>
<proteinExistence type="evidence at transcript level"/>